<comment type="caution">
    <text evidence="3">The sequence shown here is derived from an EMBL/GenBank/DDBJ whole genome shotgun (WGS) entry which is preliminary data.</text>
</comment>
<proteinExistence type="predicted"/>
<name>A0A316EL63_9BURK</name>
<keyword evidence="4" id="KW-1185">Reference proteome</keyword>
<reference evidence="3 4" key="1">
    <citation type="submission" date="2018-05" db="EMBL/GenBank/DDBJ databases">
        <title>Genomic Encyclopedia of Type Strains, Phase IV (KMG-V): Genome sequencing to study the core and pangenomes of soil and plant-associated prokaryotes.</title>
        <authorList>
            <person name="Whitman W."/>
        </authorList>
    </citation>
    <scope>NUCLEOTIDE SEQUENCE [LARGE SCALE GENOMIC DNA]</scope>
    <source>
        <strain evidence="3 4">SLV-132</strain>
    </source>
</reference>
<dbReference type="EMBL" id="QGGT01000008">
    <property type="protein sequence ID" value="PWK31898.1"/>
    <property type="molecule type" value="Genomic_DNA"/>
</dbReference>
<accession>A0A316EL63</accession>
<gene>
    <name evidence="3" type="ORF">C7419_10838</name>
</gene>
<dbReference type="Proteomes" id="UP000245754">
    <property type="component" value="Unassembled WGS sequence"/>
</dbReference>
<protein>
    <submittedName>
        <fullName evidence="3">Uncharacterized protein</fullName>
    </submittedName>
</protein>
<evidence type="ECO:0000313" key="4">
    <source>
        <dbReference type="Proteomes" id="UP000245754"/>
    </source>
</evidence>
<evidence type="ECO:0000256" key="1">
    <source>
        <dbReference type="SAM" id="MobiDB-lite"/>
    </source>
</evidence>
<evidence type="ECO:0000313" key="3">
    <source>
        <dbReference type="EMBL" id="PWK31898.1"/>
    </source>
</evidence>
<keyword evidence="2" id="KW-0472">Membrane</keyword>
<keyword evidence="2" id="KW-0812">Transmembrane</keyword>
<sequence length="132" mass="14540">MRIRTARQREDGPARACLPLLFCPLTTVAKRTPHDPTLPHALWWQAGVYGSLPAVLLWIVARLPAEILYLLFGNAMTAAALFNHAGDTVFVTGWLASAVWLWFTRRRPHGRPAAHAGRAASADPSHEPHHPG</sequence>
<feature type="transmembrane region" description="Helical" evidence="2">
    <location>
        <begin position="88"/>
        <end position="104"/>
    </location>
</feature>
<dbReference type="AlphaFoldDB" id="A0A316EL63"/>
<feature type="region of interest" description="Disordered" evidence="1">
    <location>
        <begin position="112"/>
        <end position="132"/>
    </location>
</feature>
<organism evidence="3 4">
    <name type="scientific">Cupriavidus plantarum</name>
    <dbReference type="NCBI Taxonomy" id="942865"/>
    <lineage>
        <taxon>Bacteria</taxon>
        <taxon>Pseudomonadati</taxon>
        <taxon>Pseudomonadota</taxon>
        <taxon>Betaproteobacteria</taxon>
        <taxon>Burkholderiales</taxon>
        <taxon>Burkholderiaceae</taxon>
        <taxon>Cupriavidus</taxon>
    </lineage>
</organism>
<feature type="transmembrane region" description="Helical" evidence="2">
    <location>
        <begin position="41"/>
        <end position="60"/>
    </location>
</feature>
<evidence type="ECO:0000256" key="2">
    <source>
        <dbReference type="SAM" id="Phobius"/>
    </source>
</evidence>
<keyword evidence="2" id="KW-1133">Transmembrane helix</keyword>